<feature type="domain" description="VOC" evidence="1">
    <location>
        <begin position="1"/>
        <end position="123"/>
    </location>
</feature>
<dbReference type="Proteomes" id="UP000583387">
    <property type="component" value="Unassembled WGS sequence"/>
</dbReference>
<sequence>MHFLLNLDVPDLDAAIDFYTRALDLRLARRLFDGQVAELLGGPAPLYLLRCETGSEPCAGARRDFRRHWTPLHLDFLVDDLEAACARAEAAGARRERGISDEVWGRIAVYADPFGHGFCLLQFNDRGYDSVAEEALACPLQETPTPT</sequence>
<evidence type="ECO:0000313" key="2">
    <source>
        <dbReference type="EMBL" id="CAD5109140.1"/>
    </source>
</evidence>
<dbReference type="PROSITE" id="PS51819">
    <property type="entry name" value="VOC"/>
    <property type="match status" value="1"/>
</dbReference>
<dbReference type="AlphaFoldDB" id="A0A7U7EQC3"/>
<protein>
    <recommendedName>
        <fullName evidence="1">VOC domain-containing protein</fullName>
    </recommendedName>
</protein>
<reference evidence="2 3" key="1">
    <citation type="submission" date="2020-08" db="EMBL/GenBank/DDBJ databases">
        <authorList>
            <person name="Criscuolo A."/>
        </authorList>
    </citation>
    <scope>NUCLEOTIDE SEQUENCE [LARGE SCALE GENOMIC DNA]</scope>
    <source>
        <strain evidence="2">CIP111764</strain>
    </source>
</reference>
<dbReference type="CDD" id="cd06587">
    <property type="entry name" value="VOC"/>
    <property type="match status" value="1"/>
</dbReference>
<dbReference type="RefSeq" id="WP_187672450.1">
    <property type="nucleotide sequence ID" value="NZ_CAJFCI010000071.1"/>
</dbReference>
<accession>A0A7U7EQC3</accession>
<dbReference type="SUPFAM" id="SSF54593">
    <property type="entry name" value="Glyoxalase/Bleomycin resistance protein/Dihydroxybiphenyl dioxygenase"/>
    <property type="match status" value="1"/>
</dbReference>
<organism evidence="2 3">
    <name type="scientific">Zestomonas carbonaria</name>
    <dbReference type="NCBI Taxonomy" id="2762745"/>
    <lineage>
        <taxon>Bacteria</taxon>
        <taxon>Pseudomonadati</taxon>
        <taxon>Pseudomonadota</taxon>
        <taxon>Gammaproteobacteria</taxon>
        <taxon>Pseudomonadales</taxon>
        <taxon>Pseudomonadaceae</taxon>
        <taxon>Zestomonas</taxon>
    </lineage>
</organism>
<dbReference type="InterPro" id="IPR037523">
    <property type="entry name" value="VOC_core"/>
</dbReference>
<dbReference type="Pfam" id="PF18029">
    <property type="entry name" value="Glyoxalase_6"/>
    <property type="match status" value="1"/>
</dbReference>
<proteinExistence type="predicted"/>
<gene>
    <name evidence="2" type="ORF">PSEWESI4_03436</name>
</gene>
<dbReference type="InterPro" id="IPR029068">
    <property type="entry name" value="Glyas_Bleomycin-R_OHBP_Dase"/>
</dbReference>
<dbReference type="InterPro" id="IPR041581">
    <property type="entry name" value="Glyoxalase_6"/>
</dbReference>
<comment type="caution">
    <text evidence="2">The sequence shown here is derived from an EMBL/GenBank/DDBJ whole genome shotgun (WGS) entry which is preliminary data.</text>
</comment>
<name>A0A7U7EQC3_9GAMM</name>
<dbReference type="EMBL" id="CAJFCI010000071">
    <property type="protein sequence ID" value="CAD5109140.1"/>
    <property type="molecule type" value="Genomic_DNA"/>
</dbReference>
<dbReference type="Gene3D" id="3.10.180.10">
    <property type="entry name" value="2,3-Dihydroxybiphenyl 1,2-Dioxygenase, domain 1"/>
    <property type="match status" value="1"/>
</dbReference>
<evidence type="ECO:0000259" key="1">
    <source>
        <dbReference type="PROSITE" id="PS51819"/>
    </source>
</evidence>
<keyword evidence="3" id="KW-1185">Reference proteome</keyword>
<evidence type="ECO:0000313" key="3">
    <source>
        <dbReference type="Proteomes" id="UP000583387"/>
    </source>
</evidence>